<proteinExistence type="predicted"/>
<dbReference type="EMBL" id="JBBKZV010000051">
    <property type="protein sequence ID" value="MEJ8827103.1"/>
    <property type="molecule type" value="Genomic_DNA"/>
</dbReference>
<gene>
    <name evidence="1" type="ORF">WKW80_34805</name>
</gene>
<protein>
    <submittedName>
        <fullName evidence="1">TIGR04255 family protein</fullName>
    </submittedName>
</protein>
<keyword evidence="2" id="KW-1185">Reference proteome</keyword>
<evidence type="ECO:0000313" key="2">
    <source>
        <dbReference type="Proteomes" id="UP001363010"/>
    </source>
</evidence>
<dbReference type="NCBIfam" id="TIGR04255">
    <property type="entry name" value="sporadTIGR04255"/>
    <property type="match status" value="1"/>
</dbReference>
<name>A0ABU8WC72_9BURK</name>
<comment type="caution">
    <text evidence="1">The sequence shown here is derived from an EMBL/GenBank/DDBJ whole genome shotgun (WGS) entry which is preliminary data.</text>
</comment>
<evidence type="ECO:0000313" key="1">
    <source>
        <dbReference type="EMBL" id="MEJ8827103.1"/>
    </source>
</evidence>
<dbReference type="InterPro" id="IPR026349">
    <property type="entry name" value="CHP04255"/>
</dbReference>
<accession>A0ABU8WC72</accession>
<reference evidence="1 2" key="1">
    <citation type="submission" date="2024-03" db="EMBL/GenBank/DDBJ databases">
        <title>Novel species of the genus Variovorax.</title>
        <authorList>
            <person name="Liu Q."/>
            <person name="Xin Y.-H."/>
        </authorList>
    </citation>
    <scope>NUCLEOTIDE SEQUENCE [LARGE SCALE GENOMIC DNA]</scope>
    <source>
        <strain evidence="1 2">KACC 18501</strain>
    </source>
</reference>
<organism evidence="1 2">
    <name type="scientific">Variovorax humicola</name>
    <dbReference type="NCBI Taxonomy" id="1769758"/>
    <lineage>
        <taxon>Bacteria</taxon>
        <taxon>Pseudomonadati</taxon>
        <taxon>Pseudomonadota</taxon>
        <taxon>Betaproteobacteria</taxon>
        <taxon>Burkholderiales</taxon>
        <taxon>Comamonadaceae</taxon>
        <taxon>Variovorax</taxon>
    </lineage>
</organism>
<dbReference type="Proteomes" id="UP001363010">
    <property type="component" value="Unassembled WGS sequence"/>
</dbReference>
<dbReference type="RefSeq" id="WP_340368133.1">
    <property type="nucleotide sequence ID" value="NZ_JBBKZV010000051.1"/>
</dbReference>
<sequence length="279" mass="31321">MTFTEQRVSRAFLAVPQAEKALFARNFIRQAVCELRFPTLFDLEGAKPPPSFAQALRKEYPHLNVVNSINLAPGQLSSTANSHTFRSKDHKWTITLRSAAVVLETSHYSSFSEFRDRLEFLLKAAEKVIDSDFFTRIGLRYINTVPYTREAIGKWINPALVGPLMEGIYGDPIEYAGRVIGLTEVGGFLFQHGVANQLNRQQSIGDLGIGQGQIPNYEAPIQLEYSLDFDLYAEDVQLVDAIKTVNRLHDLEYSFFYWALGPEAKNDLGPSKLKGESVA</sequence>